<evidence type="ECO:0000313" key="2">
    <source>
        <dbReference type="EMBL" id="KDR17811.1"/>
    </source>
</evidence>
<accession>A0A067RCY8</accession>
<dbReference type="AlphaFoldDB" id="A0A067RCY8"/>
<feature type="region of interest" description="Disordered" evidence="1">
    <location>
        <begin position="582"/>
        <end position="636"/>
    </location>
</feature>
<organism evidence="2 3">
    <name type="scientific">Zootermopsis nevadensis</name>
    <name type="common">Dampwood termite</name>
    <dbReference type="NCBI Taxonomy" id="136037"/>
    <lineage>
        <taxon>Eukaryota</taxon>
        <taxon>Metazoa</taxon>
        <taxon>Ecdysozoa</taxon>
        <taxon>Arthropoda</taxon>
        <taxon>Hexapoda</taxon>
        <taxon>Insecta</taxon>
        <taxon>Pterygota</taxon>
        <taxon>Neoptera</taxon>
        <taxon>Polyneoptera</taxon>
        <taxon>Dictyoptera</taxon>
        <taxon>Blattodea</taxon>
        <taxon>Blattoidea</taxon>
        <taxon>Termitoidae</taxon>
        <taxon>Termopsidae</taxon>
        <taxon>Zootermopsis</taxon>
    </lineage>
</organism>
<dbReference type="EMBL" id="KK852717">
    <property type="protein sequence ID" value="KDR17811.1"/>
    <property type="molecule type" value="Genomic_DNA"/>
</dbReference>
<evidence type="ECO:0000313" key="3">
    <source>
        <dbReference type="Proteomes" id="UP000027135"/>
    </source>
</evidence>
<feature type="compositionally biased region" description="Polar residues" evidence="1">
    <location>
        <begin position="582"/>
        <end position="594"/>
    </location>
</feature>
<evidence type="ECO:0000256" key="1">
    <source>
        <dbReference type="SAM" id="MobiDB-lite"/>
    </source>
</evidence>
<dbReference type="InParanoid" id="A0A067RCY8"/>
<name>A0A067RCY8_ZOONE</name>
<gene>
    <name evidence="2" type="ORF">L798_08240</name>
</gene>
<sequence>MASPQSLELGGSINIPVWRFKSCAVVSLFPSDNLSRRELSINPVVTLKRLLNLPDEAIVRTTLYYLVSTKLKDIQEFYELTLLDETKSIQQKTAETIRIANKWEASDGPITPTYGNNDPEAGLFCSVVEWEITLEHVIRYVTEGYHEKPSGRDLNARPPNYEAGELSARLPRSLSVYDLGYFMEVRRITCGIKETKLTNLQSLTHFLPKDCPLMEPQQRYTPLDRTKRIKSSANQKESLYNGLENDKAHIRLVLSQRLVLSVCIIGEVEALRRADPSSKESYRMSIDRANEKLGPAVLRDLKNGSFPVFPTFYANAEVSSLSEPQPGSSRLFQFTVHTRGSLHELCSRIQRGNPRESCFNPRFKPGTSSERETHYTEMAGHDGRIPGSLLPLTQALMTLQDHRSASPNEIQLAYPQCFKMAANVYDTCLKSSGMQDTNKEHCERNSFVNRELPVSVFLNRCAAYTGVSTPDYSVELAVLTRNCFKLEATRILLNTGSTFAPRACVQLASGRLIAKGSESASTYQIRSVPDQPTRARRSFACSKKLVEVCSCYAKTPVEARWTTGVRSPTGAEDFSSSLCVQTGSGAHPASSTMGTGILSREQSRPGRDADHIPPSSAEVKEERSYTSTHPKRLHGV</sequence>
<feature type="compositionally biased region" description="Basic and acidic residues" evidence="1">
    <location>
        <begin position="601"/>
        <end position="611"/>
    </location>
</feature>
<dbReference type="eggNOG" id="KOG0708">
    <property type="taxonomic scope" value="Eukaryota"/>
</dbReference>
<reference evidence="2 3" key="1">
    <citation type="journal article" date="2014" name="Nat. Commun.">
        <title>Molecular traces of alternative social organization in a termite genome.</title>
        <authorList>
            <person name="Terrapon N."/>
            <person name="Li C."/>
            <person name="Robertson H.M."/>
            <person name="Ji L."/>
            <person name="Meng X."/>
            <person name="Booth W."/>
            <person name="Chen Z."/>
            <person name="Childers C.P."/>
            <person name="Glastad K.M."/>
            <person name="Gokhale K."/>
            <person name="Gowin J."/>
            <person name="Gronenberg W."/>
            <person name="Hermansen R.A."/>
            <person name="Hu H."/>
            <person name="Hunt B.G."/>
            <person name="Huylmans A.K."/>
            <person name="Khalil S.M."/>
            <person name="Mitchell R.D."/>
            <person name="Munoz-Torres M.C."/>
            <person name="Mustard J.A."/>
            <person name="Pan H."/>
            <person name="Reese J.T."/>
            <person name="Scharf M.E."/>
            <person name="Sun F."/>
            <person name="Vogel H."/>
            <person name="Xiao J."/>
            <person name="Yang W."/>
            <person name="Yang Z."/>
            <person name="Yang Z."/>
            <person name="Zhou J."/>
            <person name="Zhu J."/>
            <person name="Brent C.S."/>
            <person name="Elsik C.G."/>
            <person name="Goodisman M.A."/>
            <person name="Liberles D.A."/>
            <person name="Roe R.M."/>
            <person name="Vargo E.L."/>
            <person name="Vilcinskas A."/>
            <person name="Wang J."/>
            <person name="Bornberg-Bauer E."/>
            <person name="Korb J."/>
            <person name="Zhang G."/>
            <person name="Liebig J."/>
        </authorList>
    </citation>
    <scope>NUCLEOTIDE SEQUENCE [LARGE SCALE GENOMIC DNA]</scope>
    <source>
        <tissue evidence="2">Whole organism</tissue>
    </source>
</reference>
<proteinExistence type="predicted"/>
<protein>
    <submittedName>
        <fullName evidence="2">Disks large 1 tumor suppressor protein</fullName>
    </submittedName>
</protein>
<dbReference type="STRING" id="136037.A0A067RCY8"/>
<keyword evidence="3" id="KW-1185">Reference proteome</keyword>
<dbReference type="Proteomes" id="UP000027135">
    <property type="component" value="Unassembled WGS sequence"/>
</dbReference>